<keyword evidence="3" id="KW-1185">Reference proteome</keyword>
<evidence type="ECO:0000313" key="3">
    <source>
        <dbReference type="Proteomes" id="UP001562425"/>
    </source>
</evidence>
<name>A0ABD1DIH7_CULPP</name>
<evidence type="ECO:0000256" key="1">
    <source>
        <dbReference type="SAM" id="MobiDB-lite"/>
    </source>
</evidence>
<protein>
    <submittedName>
        <fullName evidence="2">Uncharacterized protein</fullName>
    </submittedName>
</protein>
<proteinExistence type="predicted"/>
<feature type="region of interest" description="Disordered" evidence="1">
    <location>
        <begin position="108"/>
        <end position="137"/>
    </location>
</feature>
<dbReference type="AlphaFoldDB" id="A0ABD1DIH7"/>
<accession>A0ABD1DIH7</accession>
<reference evidence="2 3" key="1">
    <citation type="submission" date="2024-05" db="EMBL/GenBank/DDBJ databases">
        <title>Culex pipiens pipiens assembly and annotation.</title>
        <authorList>
            <person name="Alout H."/>
            <person name="Durand T."/>
        </authorList>
    </citation>
    <scope>NUCLEOTIDE SEQUENCE [LARGE SCALE GENOMIC DNA]</scope>
    <source>
        <strain evidence="2">HA-2024</strain>
        <tissue evidence="2">Whole body</tissue>
    </source>
</reference>
<feature type="compositionally biased region" description="Acidic residues" evidence="1">
    <location>
        <begin position="108"/>
        <end position="124"/>
    </location>
</feature>
<gene>
    <name evidence="2" type="ORF">pipiens_002193</name>
</gene>
<dbReference type="Proteomes" id="UP001562425">
    <property type="component" value="Unassembled WGS sequence"/>
</dbReference>
<comment type="caution">
    <text evidence="2">The sequence shown here is derived from an EMBL/GenBank/DDBJ whole genome shotgun (WGS) entry which is preliminary data.</text>
</comment>
<organism evidence="2 3">
    <name type="scientific">Culex pipiens pipiens</name>
    <name type="common">Northern house mosquito</name>
    <dbReference type="NCBI Taxonomy" id="38569"/>
    <lineage>
        <taxon>Eukaryota</taxon>
        <taxon>Metazoa</taxon>
        <taxon>Ecdysozoa</taxon>
        <taxon>Arthropoda</taxon>
        <taxon>Hexapoda</taxon>
        <taxon>Insecta</taxon>
        <taxon>Pterygota</taxon>
        <taxon>Neoptera</taxon>
        <taxon>Endopterygota</taxon>
        <taxon>Diptera</taxon>
        <taxon>Nematocera</taxon>
        <taxon>Culicoidea</taxon>
        <taxon>Culicidae</taxon>
        <taxon>Culicinae</taxon>
        <taxon>Culicini</taxon>
        <taxon>Culex</taxon>
        <taxon>Culex</taxon>
    </lineage>
</organism>
<sequence>MEGDDQPISIVEDEDLLYCFFQINPALVTIPGYERRHYLHPRYQLEPPLALCRTRSGPLYFLPMIWEEDEEDEEGPRVEFVNQVLVEEESEVAEEGESCSGQRYIVEEPLEEEKDVDAMEDEQSGEAATAGNSDPGS</sequence>
<dbReference type="EMBL" id="JBEHCU010005514">
    <property type="protein sequence ID" value="KAL1399549.1"/>
    <property type="molecule type" value="Genomic_DNA"/>
</dbReference>
<evidence type="ECO:0000313" key="2">
    <source>
        <dbReference type="EMBL" id="KAL1399549.1"/>
    </source>
</evidence>